<dbReference type="InterPro" id="IPR001867">
    <property type="entry name" value="OmpR/PhoB-type_DNA-bd"/>
</dbReference>
<dbReference type="EMBL" id="JAZHRV010000001">
    <property type="protein sequence ID" value="MEH2554591.1"/>
    <property type="molecule type" value="Genomic_DNA"/>
</dbReference>
<dbReference type="InterPro" id="IPR000073">
    <property type="entry name" value="AB_hydrolase_1"/>
</dbReference>
<dbReference type="PANTHER" id="PTHR43433:SF8">
    <property type="entry name" value="BIFUNCTIONAL LIPASE_ADENYLATE CYCLASE LIPJ"/>
    <property type="match status" value="1"/>
</dbReference>
<sequence>MHSGSPRVLCFNGYALDLQRCAVMRGGRELQLRPKSFDVLRYLAEHAGRLVSEEELIRATWPNVFVSDGCLVQSIKDIREALSDDVHEIVKTVPRRGYLFAAELSDGELDSRPPMIGSRHQELTFCRTQDGVNIAVACVGQGMPLVCIPTWATHLEYDWQSPIRGPLWRFLVDRVRLVRYDGRGFGLSDRDITDVSFTTFERDLDAVVDALHLHRYAILGISQGAAIAIAHAARYPERVSKLILHGGFALGRNKRGSPKEAEIAKAWIAIMRQGWGDDNSALLRIFSSVFLPGASAEQIKWYANLLRLSTSVENAIMNRCAVDEIDIVDLLPKVSAPTLVLHCRNDNAAPFNEGRRIATSVPNARFAVLDSENHVPIPGEPAWSKFIGEIETFLTGV</sequence>
<comment type="caution">
    <text evidence="4">The sequence shown here is derived from an EMBL/GenBank/DDBJ whole genome shotgun (WGS) entry which is preliminary data.</text>
</comment>
<dbReference type="Pfam" id="PF00486">
    <property type="entry name" value="Trans_reg_C"/>
    <property type="match status" value="1"/>
</dbReference>
<keyword evidence="5" id="KW-1185">Reference proteome</keyword>
<evidence type="ECO:0000256" key="2">
    <source>
        <dbReference type="PROSITE-ProRule" id="PRU01091"/>
    </source>
</evidence>
<accession>A0ABU8B7S0</accession>
<gene>
    <name evidence="4" type="ORF">V1286_002120</name>
</gene>
<dbReference type="InterPro" id="IPR036388">
    <property type="entry name" value="WH-like_DNA-bd_sf"/>
</dbReference>
<organism evidence="4 5">
    <name type="scientific">Bradyrhizobium algeriense</name>
    <dbReference type="NCBI Taxonomy" id="634784"/>
    <lineage>
        <taxon>Bacteria</taxon>
        <taxon>Pseudomonadati</taxon>
        <taxon>Pseudomonadota</taxon>
        <taxon>Alphaproteobacteria</taxon>
        <taxon>Hyphomicrobiales</taxon>
        <taxon>Nitrobacteraceae</taxon>
        <taxon>Bradyrhizobium</taxon>
    </lineage>
</organism>
<dbReference type="Gene3D" id="1.10.10.10">
    <property type="entry name" value="Winged helix-like DNA-binding domain superfamily/Winged helix DNA-binding domain"/>
    <property type="match status" value="1"/>
</dbReference>
<dbReference type="CDD" id="cd00383">
    <property type="entry name" value="trans_reg_C"/>
    <property type="match status" value="1"/>
</dbReference>
<dbReference type="PROSITE" id="PS51755">
    <property type="entry name" value="OMPR_PHOB"/>
    <property type="match status" value="1"/>
</dbReference>
<dbReference type="InterPro" id="IPR050471">
    <property type="entry name" value="AB_hydrolase"/>
</dbReference>
<protein>
    <submittedName>
        <fullName evidence="4">Pimeloyl-ACP methyl ester carboxylesterase/DNA-binding winged helix-turn-helix (WHTH) protein</fullName>
    </submittedName>
</protein>
<name>A0ABU8B7S0_9BRAD</name>
<dbReference type="InterPro" id="IPR029058">
    <property type="entry name" value="AB_hydrolase_fold"/>
</dbReference>
<dbReference type="SMART" id="SM00862">
    <property type="entry name" value="Trans_reg_C"/>
    <property type="match status" value="1"/>
</dbReference>
<dbReference type="Gene3D" id="3.40.50.1820">
    <property type="entry name" value="alpha/beta hydrolase"/>
    <property type="match status" value="1"/>
</dbReference>
<evidence type="ECO:0000256" key="1">
    <source>
        <dbReference type="ARBA" id="ARBA00023125"/>
    </source>
</evidence>
<dbReference type="InterPro" id="IPR016032">
    <property type="entry name" value="Sig_transdc_resp-reg_C-effctor"/>
</dbReference>
<dbReference type="Pfam" id="PF00561">
    <property type="entry name" value="Abhydrolase_1"/>
    <property type="match status" value="1"/>
</dbReference>
<dbReference type="PRINTS" id="PR00111">
    <property type="entry name" value="ABHYDROLASE"/>
</dbReference>
<dbReference type="Proteomes" id="UP001364224">
    <property type="component" value="Unassembled WGS sequence"/>
</dbReference>
<evidence type="ECO:0000313" key="5">
    <source>
        <dbReference type="Proteomes" id="UP001364224"/>
    </source>
</evidence>
<dbReference type="SUPFAM" id="SSF46894">
    <property type="entry name" value="C-terminal effector domain of the bipartite response regulators"/>
    <property type="match status" value="1"/>
</dbReference>
<proteinExistence type="predicted"/>
<evidence type="ECO:0000313" key="4">
    <source>
        <dbReference type="EMBL" id="MEH2554591.1"/>
    </source>
</evidence>
<reference evidence="4 5" key="1">
    <citation type="submission" date="2024-02" db="EMBL/GenBank/DDBJ databases">
        <title>Adaptive strategies in a cosmopolitan and abundant soil bacterium.</title>
        <authorList>
            <person name="Carini P."/>
        </authorList>
    </citation>
    <scope>NUCLEOTIDE SEQUENCE [LARGE SCALE GENOMIC DNA]</scope>
    <source>
        <strain evidence="4 5">AZCC 1608</strain>
    </source>
</reference>
<dbReference type="RefSeq" id="WP_334479383.1">
    <property type="nucleotide sequence ID" value="NZ_JAZHRV010000001.1"/>
</dbReference>
<keyword evidence="1 2" id="KW-0238">DNA-binding</keyword>
<feature type="domain" description="OmpR/PhoB-type" evidence="3">
    <location>
        <begin position="6"/>
        <end position="102"/>
    </location>
</feature>
<evidence type="ECO:0000259" key="3">
    <source>
        <dbReference type="PROSITE" id="PS51755"/>
    </source>
</evidence>
<feature type="DNA-binding region" description="OmpR/PhoB-type" evidence="2">
    <location>
        <begin position="6"/>
        <end position="102"/>
    </location>
</feature>
<dbReference type="SUPFAM" id="SSF53474">
    <property type="entry name" value="alpha/beta-Hydrolases"/>
    <property type="match status" value="1"/>
</dbReference>
<dbReference type="PANTHER" id="PTHR43433">
    <property type="entry name" value="HYDROLASE, ALPHA/BETA FOLD FAMILY PROTEIN"/>
    <property type="match status" value="1"/>
</dbReference>